<comment type="caution">
    <text evidence="2">The sequence shown here is derived from an EMBL/GenBank/DDBJ whole genome shotgun (WGS) entry which is preliminary data.</text>
</comment>
<dbReference type="OrthoDB" id="119583at2"/>
<dbReference type="PANTHER" id="PTHR38595:SF1">
    <property type="entry name" value="TYPE VI SECRETION SYSTEM COMPONENT TSSE1"/>
    <property type="match status" value="1"/>
</dbReference>
<feature type="domain" description="IraD/Gp25-like" evidence="1">
    <location>
        <begin position="42"/>
        <end position="144"/>
    </location>
</feature>
<name>A0A323UUY5_9RHOO</name>
<dbReference type="NCBIfam" id="TIGR03357">
    <property type="entry name" value="VI_zyme"/>
    <property type="match status" value="1"/>
</dbReference>
<sequence>MGRPMSGKAADVTRSDGFLPTLLDRLVEATSNGGAPLSRRTYQDTVLRDLHWLLNAIAPLSQTVSESYPHLRDCVLNFGIPGTSGGILTKRELDALAVEIEHAILAFEPRVLPDSLSVSVISDRDAAIRNQLVFRIAAAFWFDPYPLELSICAQWDIESGLVGLREE</sequence>
<organism evidence="2 3">
    <name type="scientific">Parazoarcus communis SWub3 = DSM 12120</name>
    <dbReference type="NCBI Taxonomy" id="1121029"/>
    <lineage>
        <taxon>Bacteria</taxon>
        <taxon>Pseudomonadati</taxon>
        <taxon>Pseudomonadota</taxon>
        <taxon>Betaproteobacteria</taxon>
        <taxon>Rhodocyclales</taxon>
        <taxon>Zoogloeaceae</taxon>
        <taxon>Parazoarcus</taxon>
    </lineage>
</organism>
<dbReference type="InterPro" id="IPR053176">
    <property type="entry name" value="T6SS_TssE1-like"/>
</dbReference>
<proteinExistence type="predicted"/>
<protein>
    <submittedName>
        <fullName evidence="2">Type VI secretion system baseplate subunit TssE</fullName>
    </submittedName>
</protein>
<accession>A0A323UUY5</accession>
<dbReference type="SUPFAM" id="SSF160719">
    <property type="entry name" value="gpW/gp25-like"/>
    <property type="match status" value="1"/>
</dbReference>
<evidence type="ECO:0000313" key="3">
    <source>
        <dbReference type="Proteomes" id="UP000248259"/>
    </source>
</evidence>
<keyword evidence="3" id="KW-1185">Reference proteome</keyword>
<dbReference type="InterPro" id="IPR017737">
    <property type="entry name" value="TssE1-like"/>
</dbReference>
<dbReference type="EMBL" id="QKOE01000018">
    <property type="protein sequence ID" value="PZA15056.1"/>
    <property type="molecule type" value="Genomic_DNA"/>
</dbReference>
<evidence type="ECO:0000259" key="1">
    <source>
        <dbReference type="Pfam" id="PF04965"/>
    </source>
</evidence>
<dbReference type="AlphaFoldDB" id="A0A323UUY5"/>
<reference evidence="2 3" key="1">
    <citation type="submission" date="2018-06" db="EMBL/GenBank/DDBJ databases">
        <title>Azoarcus communis strain SWub3 genome.</title>
        <authorList>
            <person name="Zorraquino Salvo V."/>
            <person name="Toubiana D."/>
            <person name="Blumwald E."/>
        </authorList>
    </citation>
    <scope>NUCLEOTIDE SEQUENCE [LARGE SCALE GENOMIC DNA]</scope>
    <source>
        <strain evidence="2 3">SWub3</strain>
    </source>
</reference>
<dbReference type="Proteomes" id="UP000248259">
    <property type="component" value="Unassembled WGS sequence"/>
</dbReference>
<dbReference type="Pfam" id="PF04965">
    <property type="entry name" value="GPW_gp25"/>
    <property type="match status" value="1"/>
</dbReference>
<gene>
    <name evidence="2" type="primary">tssE</name>
    <name evidence="2" type="ORF">DNK49_18840</name>
</gene>
<dbReference type="InterPro" id="IPR007048">
    <property type="entry name" value="IraD/Gp25-like"/>
</dbReference>
<evidence type="ECO:0000313" key="2">
    <source>
        <dbReference type="EMBL" id="PZA15056.1"/>
    </source>
</evidence>
<dbReference type="PANTHER" id="PTHR38595">
    <property type="entry name" value="CYTOPLASMIC PROTEIN-RELATED"/>
    <property type="match status" value="1"/>
</dbReference>